<reference evidence="1" key="1">
    <citation type="submission" date="2015-07" db="EMBL/GenBank/DDBJ databases">
        <title>MeaNS - Measles Nucleotide Surveillance Program.</title>
        <authorList>
            <person name="Tran T."/>
            <person name="Druce J."/>
        </authorList>
    </citation>
    <scope>NUCLEOTIDE SEQUENCE</scope>
    <source>
        <strain evidence="1">UCB-OBI-ISO-001</strain>
        <tissue evidence="1">Gonad</tissue>
    </source>
</reference>
<proteinExistence type="predicted"/>
<evidence type="ECO:0000313" key="1">
    <source>
        <dbReference type="EMBL" id="KOF62370.1"/>
    </source>
</evidence>
<sequence length="53" mass="5916">MKVFALIINITKNVVINNVIKGPHRYKHLSSAERKDLAVVSSTSRPKLQTVTV</sequence>
<dbReference type="EMBL" id="KQ433683">
    <property type="protein sequence ID" value="KOF62370.1"/>
    <property type="molecule type" value="Genomic_DNA"/>
</dbReference>
<name>A0A0L8FFC9_OCTBM</name>
<accession>A0A0L8FFC9</accession>
<organism evidence="1">
    <name type="scientific">Octopus bimaculoides</name>
    <name type="common">California two-spotted octopus</name>
    <dbReference type="NCBI Taxonomy" id="37653"/>
    <lineage>
        <taxon>Eukaryota</taxon>
        <taxon>Metazoa</taxon>
        <taxon>Spiralia</taxon>
        <taxon>Lophotrochozoa</taxon>
        <taxon>Mollusca</taxon>
        <taxon>Cephalopoda</taxon>
        <taxon>Coleoidea</taxon>
        <taxon>Octopodiformes</taxon>
        <taxon>Octopoda</taxon>
        <taxon>Incirrata</taxon>
        <taxon>Octopodidae</taxon>
        <taxon>Octopus</taxon>
    </lineage>
</organism>
<dbReference type="AlphaFoldDB" id="A0A0L8FFC9"/>
<protein>
    <submittedName>
        <fullName evidence="1">Uncharacterized protein</fullName>
    </submittedName>
</protein>
<gene>
    <name evidence="1" type="ORF">OCBIM_22023869mg</name>
</gene>